<organism evidence="1 2">
    <name type="scientific">Oldenlandia corymbosa var. corymbosa</name>
    <dbReference type="NCBI Taxonomy" id="529605"/>
    <lineage>
        <taxon>Eukaryota</taxon>
        <taxon>Viridiplantae</taxon>
        <taxon>Streptophyta</taxon>
        <taxon>Embryophyta</taxon>
        <taxon>Tracheophyta</taxon>
        <taxon>Spermatophyta</taxon>
        <taxon>Magnoliopsida</taxon>
        <taxon>eudicotyledons</taxon>
        <taxon>Gunneridae</taxon>
        <taxon>Pentapetalae</taxon>
        <taxon>asterids</taxon>
        <taxon>lamiids</taxon>
        <taxon>Gentianales</taxon>
        <taxon>Rubiaceae</taxon>
        <taxon>Rubioideae</taxon>
        <taxon>Spermacoceae</taxon>
        <taxon>Hedyotis-Oldenlandia complex</taxon>
        <taxon>Oldenlandia</taxon>
    </lineage>
</organism>
<name>A0AAV1E1N1_OLDCO</name>
<protein>
    <submittedName>
        <fullName evidence="1">OLC1v1013490C1</fullName>
    </submittedName>
</protein>
<dbReference type="AlphaFoldDB" id="A0AAV1E1N1"/>
<sequence length="255" mass="29498">MHVRFEPGWLIQFVVVANYVVRAIIFDDKGCHVTRSIEDIFPHLDLRFCHEIKEDSYDSAMVYPSIIPIFHITDPYIAIRFLSKEYTWRFEIVKKHGAIIGFSGVDWKDFYKTVHLEIGNHLVFVFQVGNKFGLSVFGAEGIMSFQLTTLSNLMNPMQIPVYLIVKHRLMEYEDVIILYKGKITHMSMQHGCEKIGFGDVLVKPIHITGDWQGFLEKYNLQVGHMLMFNVYLKNSETDGTLVLMPDPISTVDMLD</sequence>
<keyword evidence="2" id="KW-1185">Reference proteome</keyword>
<proteinExistence type="predicted"/>
<gene>
    <name evidence="1" type="ORF">OLC1_LOCUS20068</name>
</gene>
<dbReference type="EMBL" id="OX459124">
    <property type="protein sequence ID" value="CAI9112975.1"/>
    <property type="molecule type" value="Genomic_DNA"/>
</dbReference>
<dbReference type="Proteomes" id="UP001161247">
    <property type="component" value="Chromosome 7"/>
</dbReference>
<evidence type="ECO:0000313" key="2">
    <source>
        <dbReference type="Proteomes" id="UP001161247"/>
    </source>
</evidence>
<accession>A0AAV1E1N1</accession>
<evidence type="ECO:0000313" key="1">
    <source>
        <dbReference type="EMBL" id="CAI9112975.1"/>
    </source>
</evidence>
<reference evidence="1" key="1">
    <citation type="submission" date="2023-03" db="EMBL/GenBank/DDBJ databases">
        <authorList>
            <person name="Julca I."/>
        </authorList>
    </citation>
    <scope>NUCLEOTIDE SEQUENCE</scope>
</reference>